<comment type="caution">
    <text evidence="2">The sequence shown here is derived from an EMBL/GenBank/DDBJ whole genome shotgun (WGS) entry which is preliminary data.</text>
</comment>
<keyword evidence="3" id="KW-1185">Reference proteome</keyword>
<evidence type="ECO:0000259" key="1">
    <source>
        <dbReference type="Pfam" id="PF04028"/>
    </source>
</evidence>
<organism evidence="2 3">
    <name type="scientific">Banduia mediterranea</name>
    <dbReference type="NCBI Taxonomy" id="3075609"/>
    <lineage>
        <taxon>Bacteria</taxon>
        <taxon>Pseudomonadati</taxon>
        <taxon>Pseudomonadota</taxon>
        <taxon>Gammaproteobacteria</taxon>
        <taxon>Nevskiales</taxon>
        <taxon>Algiphilaceae</taxon>
        <taxon>Banduia</taxon>
    </lineage>
</organism>
<feature type="domain" description="DUF374" evidence="1">
    <location>
        <begin position="55"/>
        <end position="125"/>
    </location>
</feature>
<dbReference type="RefSeq" id="WP_311366107.1">
    <property type="nucleotide sequence ID" value="NZ_JAVRIC010000025.1"/>
</dbReference>
<evidence type="ECO:0000313" key="2">
    <source>
        <dbReference type="EMBL" id="MDT0498694.1"/>
    </source>
</evidence>
<sequence length="224" mass="24450">MLVKYLLLPLGFALIRLLAFTYRFRDGTPRPGADGKPYLLAIWHQNLFGGILAQTGRRHTVIVSRSRDGDPVAYLCSRLGHAVVRGSSRKRGIDKGGKEAKDEMIDFLKAGLPGAVTVDGPSGPAHVVKPGIIEMARQSGAPIVPYFPMPARYWRFKSWDAFRLPKPFSRIDIHYGAPVHVPADTRFEDFALHQAAIADSLKQMELLVCAPAVATRPGPALGAG</sequence>
<dbReference type="GO" id="GO:0016746">
    <property type="term" value="F:acyltransferase activity"/>
    <property type="evidence" value="ECO:0007669"/>
    <property type="project" value="UniProtKB-KW"/>
</dbReference>
<protein>
    <submittedName>
        <fullName evidence="2">Lysophospholipid acyltransferase family protein</fullName>
    </submittedName>
</protein>
<dbReference type="Proteomes" id="UP001254608">
    <property type="component" value="Unassembled WGS sequence"/>
</dbReference>
<dbReference type="EMBL" id="JAVRIC010000025">
    <property type="protein sequence ID" value="MDT0498694.1"/>
    <property type="molecule type" value="Genomic_DNA"/>
</dbReference>
<dbReference type="InterPro" id="IPR007172">
    <property type="entry name" value="DUF374"/>
</dbReference>
<keyword evidence="2" id="KW-0012">Acyltransferase</keyword>
<name>A0ABU2WLD6_9GAMM</name>
<proteinExistence type="predicted"/>
<evidence type="ECO:0000313" key="3">
    <source>
        <dbReference type="Proteomes" id="UP001254608"/>
    </source>
</evidence>
<dbReference type="CDD" id="cd07983">
    <property type="entry name" value="LPLAT_DUF374-like"/>
    <property type="match status" value="1"/>
</dbReference>
<keyword evidence="2" id="KW-0808">Transferase</keyword>
<reference evidence="2 3" key="1">
    <citation type="submission" date="2023-09" db="EMBL/GenBank/DDBJ databases">
        <authorList>
            <person name="Rey-Velasco X."/>
        </authorList>
    </citation>
    <scope>NUCLEOTIDE SEQUENCE [LARGE SCALE GENOMIC DNA]</scope>
    <source>
        <strain evidence="2 3">W345</strain>
    </source>
</reference>
<gene>
    <name evidence="2" type="ORF">RM530_15195</name>
</gene>
<accession>A0ABU2WLD6</accession>
<dbReference type="Pfam" id="PF04028">
    <property type="entry name" value="DUF374"/>
    <property type="match status" value="1"/>
</dbReference>